<dbReference type="InterPro" id="IPR011712">
    <property type="entry name" value="Sig_transdc_His_kin_sub3_dim/P"/>
</dbReference>
<comment type="caution">
    <text evidence="15">The sequence shown here is derived from an EMBL/GenBank/DDBJ whole genome shotgun (WGS) entry which is preliminary data.</text>
</comment>
<evidence type="ECO:0000259" key="14">
    <source>
        <dbReference type="Pfam" id="PF07730"/>
    </source>
</evidence>
<evidence type="ECO:0000256" key="5">
    <source>
        <dbReference type="ARBA" id="ARBA00022679"/>
    </source>
</evidence>
<keyword evidence="13" id="KW-0812">Transmembrane</keyword>
<feature type="transmembrane region" description="Helical" evidence="13">
    <location>
        <begin position="78"/>
        <end position="97"/>
    </location>
</feature>
<evidence type="ECO:0000256" key="10">
    <source>
        <dbReference type="ARBA" id="ARBA00022840"/>
    </source>
</evidence>
<dbReference type="InterPro" id="IPR023828">
    <property type="entry name" value="Peptidase_S8_Ser-AS"/>
</dbReference>
<feature type="transmembrane region" description="Helical" evidence="13">
    <location>
        <begin position="104"/>
        <end position="123"/>
    </location>
</feature>
<dbReference type="GO" id="GO:0005524">
    <property type="term" value="F:ATP binding"/>
    <property type="evidence" value="ECO:0007669"/>
    <property type="project" value="UniProtKB-KW"/>
</dbReference>
<dbReference type="GO" id="GO:0046983">
    <property type="term" value="F:protein dimerization activity"/>
    <property type="evidence" value="ECO:0007669"/>
    <property type="project" value="InterPro"/>
</dbReference>
<feature type="region of interest" description="Disordered" evidence="12">
    <location>
        <begin position="239"/>
        <end position="259"/>
    </location>
</feature>
<keyword evidence="13" id="KW-1133">Transmembrane helix</keyword>
<keyword evidence="5" id="KW-0808">Transferase</keyword>
<evidence type="ECO:0000256" key="6">
    <source>
        <dbReference type="ARBA" id="ARBA00022741"/>
    </source>
</evidence>
<evidence type="ECO:0000256" key="9">
    <source>
        <dbReference type="ARBA" id="ARBA00022825"/>
    </source>
</evidence>
<evidence type="ECO:0000256" key="1">
    <source>
        <dbReference type="ARBA" id="ARBA00000085"/>
    </source>
</evidence>
<keyword evidence="16" id="KW-1185">Reference proteome</keyword>
<dbReference type="EMBL" id="VIVK01000001">
    <property type="protein sequence ID" value="TWD82764.1"/>
    <property type="molecule type" value="Genomic_DNA"/>
</dbReference>
<keyword evidence="11" id="KW-0902">Two-component regulatory system</keyword>
<gene>
    <name evidence="15" type="ORF">FB561_3907</name>
</gene>
<dbReference type="GO" id="GO:0000155">
    <property type="term" value="F:phosphorelay sensor kinase activity"/>
    <property type="evidence" value="ECO:0007669"/>
    <property type="project" value="InterPro"/>
</dbReference>
<accession>A0A561BV22</accession>
<reference evidence="15 16" key="1">
    <citation type="submission" date="2019-06" db="EMBL/GenBank/DDBJ databases">
        <title>Sequencing the genomes of 1000 actinobacteria strains.</title>
        <authorList>
            <person name="Klenk H.-P."/>
        </authorList>
    </citation>
    <scope>NUCLEOTIDE SEQUENCE [LARGE SCALE GENOMIC DNA]</scope>
    <source>
        <strain evidence="15 16">DSM 24683</strain>
    </source>
</reference>
<evidence type="ECO:0000256" key="8">
    <source>
        <dbReference type="ARBA" id="ARBA00022801"/>
    </source>
</evidence>
<dbReference type="SUPFAM" id="SSF55874">
    <property type="entry name" value="ATPase domain of HSP90 chaperone/DNA topoisomerase II/histidine kinase"/>
    <property type="match status" value="1"/>
</dbReference>
<dbReference type="PANTHER" id="PTHR24421:SF10">
    <property type="entry name" value="NITRATE_NITRITE SENSOR PROTEIN NARQ"/>
    <property type="match status" value="1"/>
</dbReference>
<evidence type="ECO:0000256" key="13">
    <source>
        <dbReference type="SAM" id="Phobius"/>
    </source>
</evidence>
<dbReference type="GO" id="GO:0006508">
    <property type="term" value="P:proteolysis"/>
    <property type="evidence" value="ECO:0007669"/>
    <property type="project" value="UniProtKB-KW"/>
</dbReference>
<dbReference type="PROSITE" id="PS00138">
    <property type="entry name" value="SUBTILASE_SER"/>
    <property type="match status" value="1"/>
</dbReference>
<dbReference type="InterPro" id="IPR050482">
    <property type="entry name" value="Sensor_HK_TwoCompSys"/>
</dbReference>
<feature type="transmembrane region" description="Helical" evidence="13">
    <location>
        <begin position="135"/>
        <end position="155"/>
    </location>
</feature>
<dbReference type="GO" id="GO:0008236">
    <property type="term" value="F:serine-type peptidase activity"/>
    <property type="evidence" value="ECO:0007669"/>
    <property type="project" value="UniProtKB-KW"/>
</dbReference>
<comment type="catalytic activity">
    <reaction evidence="1">
        <text>ATP + protein L-histidine = ADP + protein N-phospho-L-histidine.</text>
        <dbReference type="EC" id="2.7.13.3"/>
    </reaction>
</comment>
<dbReference type="PANTHER" id="PTHR24421">
    <property type="entry name" value="NITRATE/NITRITE SENSOR PROTEIN NARX-RELATED"/>
    <property type="match status" value="1"/>
</dbReference>
<dbReference type="GO" id="GO:0016020">
    <property type="term" value="C:membrane"/>
    <property type="evidence" value="ECO:0007669"/>
    <property type="project" value="InterPro"/>
</dbReference>
<dbReference type="Gene3D" id="3.30.565.10">
    <property type="entry name" value="Histidine kinase-like ATPase, C-terminal domain"/>
    <property type="match status" value="1"/>
</dbReference>
<name>A0A561BV22_9ACTN</name>
<evidence type="ECO:0000256" key="2">
    <source>
        <dbReference type="ARBA" id="ARBA00012438"/>
    </source>
</evidence>
<evidence type="ECO:0000313" key="15">
    <source>
        <dbReference type="EMBL" id="TWD82764.1"/>
    </source>
</evidence>
<dbReference type="InterPro" id="IPR036890">
    <property type="entry name" value="HATPase_C_sf"/>
</dbReference>
<keyword evidence="9" id="KW-0720">Serine protease</keyword>
<keyword evidence="10" id="KW-0067">ATP-binding</keyword>
<protein>
    <recommendedName>
        <fullName evidence="2">histidine kinase</fullName>
        <ecNumber evidence="2">2.7.13.3</ecNumber>
    </recommendedName>
</protein>
<dbReference type="Gene3D" id="1.20.5.1930">
    <property type="match status" value="1"/>
</dbReference>
<dbReference type="CDD" id="cd16917">
    <property type="entry name" value="HATPase_UhpB-NarQ-NarX-like"/>
    <property type="match status" value="1"/>
</dbReference>
<evidence type="ECO:0000256" key="11">
    <source>
        <dbReference type="ARBA" id="ARBA00023012"/>
    </source>
</evidence>
<feature type="transmembrane region" description="Helical" evidence="13">
    <location>
        <begin position="54"/>
        <end position="72"/>
    </location>
</feature>
<organism evidence="15 16">
    <name type="scientific">Kribbella amoyensis</name>
    <dbReference type="NCBI Taxonomy" id="996641"/>
    <lineage>
        <taxon>Bacteria</taxon>
        <taxon>Bacillati</taxon>
        <taxon>Actinomycetota</taxon>
        <taxon>Actinomycetes</taxon>
        <taxon>Propionibacteriales</taxon>
        <taxon>Kribbellaceae</taxon>
        <taxon>Kribbella</taxon>
    </lineage>
</organism>
<dbReference type="Pfam" id="PF07730">
    <property type="entry name" value="HisKA_3"/>
    <property type="match status" value="1"/>
</dbReference>
<keyword evidence="7 15" id="KW-0418">Kinase</keyword>
<dbReference type="AlphaFoldDB" id="A0A561BV22"/>
<evidence type="ECO:0000256" key="12">
    <source>
        <dbReference type="SAM" id="MobiDB-lite"/>
    </source>
</evidence>
<dbReference type="EC" id="2.7.13.3" evidence="2"/>
<evidence type="ECO:0000256" key="3">
    <source>
        <dbReference type="ARBA" id="ARBA00022553"/>
    </source>
</evidence>
<feature type="transmembrane region" description="Helical" evidence="13">
    <location>
        <begin position="29"/>
        <end position="47"/>
    </location>
</feature>
<dbReference type="Proteomes" id="UP000318380">
    <property type="component" value="Unassembled WGS sequence"/>
</dbReference>
<keyword evidence="4" id="KW-0645">Protease</keyword>
<feature type="domain" description="Signal transduction histidine kinase subgroup 3 dimerisation and phosphoacceptor" evidence="14">
    <location>
        <begin position="174"/>
        <end position="234"/>
    </location>
</feature>
<dbReference type="RefSeq" id="WP_145808590.1">
    <property type="nucleotide sequence ID" value="NZ_VIVK01000001.1"/>
</dbReference>
<feature type="compositionally biased region" description="Polar residues" evidence="12">
    <location>
        <begin position="239"/>
        <end position="251"/>
    </location>
</feature>
<sequence length="394" mass="40516">MTDRRPAQVAIALIPGAVGAAIAFWTDPLSSLGAALTLTAALVVVICRPGTSAAGPIVVAAAAASILITSLYPKPADSSAGAVAVAEAVGLLVLIAAATQLSTAWHAIVCCVAAGAATSVLVLRLAEVSSLEQAAGMSLFGAVLAGVVAATGATVRRRGQLRQLRDLELRRARREELAKDLHDYLGHDLTAILVQAQAASVVRTRDREDQAVLSSIEGDATRALATLDRVVATLFGSSEPTAEAVPQQSATRPAPGLEDLPALVQRFNDTGTTPTELDDGTVSSSSLDPEIGTTIFRLVAEALTNIRRHAPAAPNATVVLRSVAADQGGSAILVEVTNEHTGTVDRPVVRSGSGVGLAGLRQRVELLGGIVEAGFVTPSRWQVRARFPVGECHG</sequence>
<evidence type="ECO:0000256" key="4">
    <source>
        <dbReference type="ARBA" id="ARBA00022670"/>
    </source>
</evidence>
<keyword evidence="13" id="KW-0472">Membrane</keyword>
<keyword evidence="3" id="KW-0597">Phosphoprotein</keyword>
<proteinExistence type="predicted"/>
<dbReference type="OrthoDB" id="3823481at2"/>
<evidence type="ECO:0000313" key="16">
    <source>
        <dbReference type="Proteomes" id="UP000318380"/>
    </source>
</evidence>
<evidence type="ECO:0000256" key="7">
    <source>
        <dbReference type="ARBA" id="ARBA00022777"/>
    </source>
</evidence>
<keyword evidence="8" id="KW-0378">Hydrolase</keyword>
<keyword evidence="6" id="KW-0547">Nucleotide-binding</keyword>